<reference evidence="2 3" key="1">
    <citation type="submission" date="2018-10" db="EMBL/GenBank/DDBJ databases">
        <title>Sequencing the genomes of 1000 actinobacteria strains.</title>
        <authorList>
            <person name="Klenk H.-P."/>
        </authorList>
    </citation>
    <scope>NUCLEOTIDE SEQUENCE [LARGE SCALE GENOMIC DNA]</scope>
    <source>
        <strain evidence="2 3">DSM 45175</strain>
    </source>
</reference>
<dbReference type="Gene3D" id="2.130.10.10">
    <property type="entry name" value="YVTN repeat-like/Quinoprotein amine dehydrogenase"/>
    <property type="match status" value="2"/>
</dbReference>
<dbReference type="Proteomes" id="UP000277671">
    <property type="component" value="Unassembled WGS sequence"/>
</dbReference>
<dbReference type="SUPFAM" id="SSF69322">
    <property type="entry name" value="Tricorn protease domain 2"/>
    <property type="match status" value="1"/>
</dbReference>
<evidence type="ECO:0000313" key="2">
    <source>
        <dbReference type="EMBL" id="RKR89958.1"/>
    </source>
</evidence>
<comment type="caution">
    <text evidence="2">The sequence shown here is derived from an EMBL/GenBank/DDBJ whole genome shotgun (WGS) entry which is preliminary data.</text>
</comment>
<proteinExistence type="predicted"/>
<evidence type="ECO:0008006" key="4">
    <source>
        <dbReference type="Google" id="ProtNLM"/>
    </source>
</evidence>
<dbReference type="AlphaFoldDB" id="A0A495JN10"/>
<name>A0A495JN10_9ACTN</name>
<evidence type="ECO:0000256" key="1">
    <source>
        <dbReference type="SAM" id="SignalP"/>
    </source>
</evidence>
<dbReference type="PANTHER" id="PTHR47197:SF3">
    <property type="entry name" value="DIHYDRO-HEME D1 DEHYDROGENASE"/>
    <property type="match status" value="1"/>
</dbReference>
<dbReference type="PANTHER" id="PTHR47197">
    <property type="entry name" value="PROTEIN NIRF"/>
    <property type="match status" value="1"/>
</dbReference>
<feature type="signal peptide" evidence="1">
    <location>
        <begin position="1"/>
        <end position="29"/>
    </location>
</feature>
<feature type="chain" id="PRO_5019743153" description="DNA-binding beta-propeller fold protein YncE" evidence="1">
    <location>
        <begin position="30"/>
        <end position="357"/>
    </location>
</feature>
<gene>
    <name evidence="2" type="ORF">BDK92_4322</name>
</gene>
<organism evidence="2 3">
    <name type="scientific">Micromonospora pisi</name>
    <dbReference type="NCBI Taxonomy" id="589240"/>
    <lineage>
        <taxon>Bacteria</taxon>
        <taxon>Bacillati</taxon>
        <taxon>Actinomycetota</taxon>
        <taxon>Actinomycetes</taxon>
        <taxon>Micromonosporales</taxon>
        <taxon>Micromonosporaceae</taxon>
        <taxon>Micromonospora</taxon>
    </lineage>
</organism>
<sequence>MRFRTMTGSVLASMLTTAGILAAATPASAAGVVSGGVTPLPLTSYADMQVNGARNEVYLAGGDRIAVVDQAGSVRRTFDGQTGVSGLALSTDGSLLYAGLNGAHTISVIDTKKGREVKRYDVGAACPGDVALAVGKLWFSSACAMDFSSASVRALDLTTGVVTTHATGLPAVQGVPLLAVAEREGWGVTLLVAGRDLSGSQLRKYDITTGEPDPMCWGPGPCQIAVPNIVQDIAVTADGANLVIATGAQYHTLMSVFGLSVVRTYPTGPYPTSVGVATNGQLALGSGSPSGYDNDLYGYDETGDQPTWTYDFGMRETAYNDLAPRGLGWSADDTRLYAVVTDNDGSDPVLHTLVPTV</sequence>
<accession>A0A495JN10</accession>
<protein>
    <recommendedName>
        <fullName evidence="4">DNA-binding beta-propeller fold protein YncE</fullName>
    </recommendedName>
</protein>
<dbReference type="InterPro" id="IPR015943">
    <property type="entry name" value="WD40/YVTN_repeat-like_dom_sf"/>
</dbReference>
<evidence type="ECO:0000313" key="3">
    <source>
        <dbReference type="Proteomes" id="UP000277671"/>
    </source>
</evidence>
<dbReference type="EMBL" id="RBKT01000001">
    <property type="protein sequence ID" value="RKR89958.1"/>
    <property type="molecule type" value="Genomic_DNA"/>
</dbReference>
<keyword evidence="3" id="KW-1185">Reference proteome</keyword>
<dbReference type="InterPro" id="IPR051200">
    <property type="entry name" value="Host-pathogen_enzymatic-act"/>
</dbReference>
<keyword evidence="1" id="KW-0732">Signal</keyword>